<gene>
    <name evidence="1" type="ORF">Daus18300_003420</name>
</gene>
<proteinExistence type="predicted"/>
<reference evidence="1 2" key="1">
    <citation type="journal article" date="2024" name="IMA Fungus">
        <title>IMA Genome - F19 : A genome assembly and annotation guide to empower mycologists, including annotated draft genome sequences of Ceratocystis pirilliformis, Diaporthe australafricana, Fusarium ophioides, Paecilomyces lecythidis, and Sporothrix stenoceras.</title>
        <authorList>
            <person name="Aylward J."/>
            <person name="Wilson A.M."/>
            <person name="Visagie C.M."/>
            <person name="Spraker J."/>
            <person name="Barnes I."/>
            <person name="Buitendag C."/>
            <person name="Ceriani C."/>
            <person name="Del Mar Angel L."/>
            <person name="du Plessis D."/>
            <person name="Fuchs T."/>
            <person name="Gasser K."/>
            <person name="Kramer D."/>
            <person name="Li W."/>
            <person name="Munsamy K."/>
            <person name="Piso A."/>
            <person name="Price J.L."/>
            <person name="Sonnekus B."/>
            <person name="Thomas C."/>
            <person name="van der Nest A."/>
            <person name="van Dijk A."/>
            <person name="van Heerden A."/>
            <person name="van Vuuren N."/>
            <person name="Yilmaz N."/>
            <person name="Duong T.A."/>
            <person name="van der Merwe N.A."/>
            <person name="Wingfield M.J."/>
            <person name="Wingfield B.D."/>
        </authorList>
    </citation>
    <scope>NUCLEOTIDE SEQUENCE [LARGE SCALE GENOMIC DNA]</scope>
    <source>
        <strain evidence="1 2">CMW 18300</strain>
    </source>
</reference>
<accession>A0ABR3XGZ0</accession>
<dbReference type="EMBL" id="JAWRVE010000021">
    <property type="protein sequence ID" value="KAL1874879.1"/>
    <property type="molecule type" value="Genomic_DNA"/>
</dbReference>
<evidence type="ECO:0000313" key="1">
    <source>
        <dbReference type="EMBL" id="KAL1874879.1"/>
    </source>
</evidence>
<sequence>MANDTEQAIIISAWPCTGKSTFAKTWTGHTVFDLDSSAYDLKSPAGTEKYVEDIQARSRDSPSSIILVSSHAEVRQLLKERRLKYVAVSVHELEDWEERQKGRVTGDEDFAQIGLLKKGISEWDSWKQREAGEEPKVVLKREQYLGNQIIVDEILELAKGDI</sequence>
<organism evidence="1 2">
    <name type="scientific">Diaporthe australafricana</name>
    <dbReference type="NCBI Taxonomy" id="127596"/>
    <lineage>
        <taxon>Eukaryota</taxon>
        <taxon>Fungi</taxon>
        <taxon>Dikarya</taxon>
        <taxon>Ascomycota</taxon>
        <taxon>Pezizomycotina</taxon>
        <taxon>Sordariomycetes</taxon>
        <taxon>Sordariomycetidae</taxon>
        <taxon>Diaporthales</taxon>
        <taxon>Diaporthaceae</taxon>
        <taxon>Diaporthe</taxon>
    </lineage>
</organism>
<name>A0ABR3XGZ0_9PEZI</name>
<keyword evidence="2" id="KW-1185">Reference proteome</keyword>
<comment type="caution">
    <text evidence="1">The sequence shown here is derived from an EMBL/GenBank/DDBJ whole genome shotgun (WGS) entry which is preliminary data.</text>
</comment>
<protein>
    <submittedName>
        <fullName evidence="1">Uncharacterized protein</fullName>
    </submittedName>
</protein>
<dbReference type="Proteomes" id="UP001583177">
    <property type="component" value="Unassembled WGS sequence"/>
</dbReference>
<evidence type="ECO:0000313" key="2">
    <source>
        <dbReference type="Proteomes" id="UP001583177"/>
    </source>
</evidence>